<reference evidence="2" key="1">
    <citation type="journal article" date="2021" name="New Phytol.">
        <title>Evolutionary innovations through gain and loss of genes in the ectomycorrhizal Boletales.</title>
        <authorList>
            <person name="Wu G."/>
            <person name="Miyauchi S."/>
            <person name="Morin E."/>
            <person name="Kuo A."/>
            <person name="Drula E."/>
            <person name="Varga T."/>
            <person name="Kohler A."/>
            <person name="Feng B."/>
            <person name="Cao Y."/>
            <person name="Lipzen A."/>
            <person name="Daum C."/>
            <person name="Hundley H."/>
            <person name="Pangilinan J."/>
            <person name="Johnson J."/>
            <person name="Barry K."/>
            <person name="LaButti K."/>
            <person name="Ng V."/>
            <person name="Ahrendt S."/>
            <person name="Min B."/>
            <person name="Choi I.G."/>
            <person name="Park H."/>
            <person name="Plett J.M."/>
            <person name="Magnuson J."/>
            <person name="Spatafora J.W."/>
            <person name="Nagy L.G."/>
            <person name="Henrissat B."/>
            <person name="Grigoriev I.V."/>
            <person name="Yang Z.L."/>
            <person name="Xu J."/>
            <person name="Martin F.M."/>
        </authorList>
    </citation>
    <scope>NUCLEOTIDE SEQUENCE</scope>
    <source>
        <strain evidence="2">KKN 215</strain>
    </source>
</reference>
<gene>
    <name evidence="2" type="ORF">BXZ70DRAFT_708475</name>
</gene>
<dbReference type="AlphaFoldDB" id="A0A8K0UE79"/>
<comment type="caution">
    <text evidence="2">The sequence shown here is derived from an EMBL/GenBank/DDBJ whole genome shotgun (WGS) entry which is preliminary data.</text>
</comment>
<protein>
    <recommendedName>
        <fullName evidence="1">F-box domain-containing protein</fullName>
    </recommendedName>
</protein>
<accession>A0A8K0UE79</accession>
<dbReference type="SUPFAM" id="SSF81383">
    <property type="entry name" value="F-box domain"/>
    <property type="match status" value="1"/>
</dbReference>
<dbReference type="Proteomes" id="UP000813824">
    <property type="component" value="Unassembled WGS sequence"/>
</dbReference>
<name>A0A8K0UE79_9AGAR</name>
<dbReference type="InterPro" id="IPR001810">
    <property type="entry name" value="F-box_dom"/>
</dbReference>
<evidence type="ECO:0000313" key="2">
    <source>
        <dbReference type="EMBL" id="KAH8077021.1"/>
    </source>
</evidence>
<feature type="domain" description="F-box" evidence="1">
    <location>
        <begin position="54"/>
        <end position="104"/>
    </location>
</feature>
<proteinExistence type="predicted"/>
<organism evidence="2 3">
    <name type="scientific">Cristinia sonorae</name>
    <dbReference type="NCBI Taxonomy" id="1940300"/>
    <lineage>
        <taxon>Eukaryota</taxon>
        <taxon>Fungi</taxon>
        <taxon>Dikarya</taxon>
        <taxon>Basidiomycota</taxon>
        <taxon>Agaricomycotina</taxon>
        <taxon>Agaricomycetes</taxon>
        <taxon>Agaricomycetidae</taxon>
        <taxon>Agaricales</taxon>
        <taxon>Pleurotineae</taxon>
        <taxon>Stephanosporaceae</taxon>
        <taxon>Cristinia</taxon>
    </lineage>
</organism>
<evidence type="ECO:0000313" key="3">
    <source>
        <dbReference type="Proteomes" id="UP000813824"/>
    </source>
</evidence>
<dbReference type="EMBL" id="JAEVFJ010000067">
    <property type="protein sequence ID" value="KAH8077021.1"/>
    <property type="molecule type" value="Genomic_DNA"/>
</dbReference>
<evidence type="ECO:0000259" key="1">
    <source>
        <dbReference type="Pfam" id="PF12937"/>
    </source>
</evidence>
<dbReference type="OrthoDB" id="2884925at2759"/>
<sequence length="528" mass="59892">MPTMTRRSWKTPGAAHSNFIQLQDKSRMWLREEADLTLRHLSEIYHRLNCFAIISRLPVELLLKIFAYVFEASNTHNLSGINITHVCRHWRAVALGAPTLWSCIIPRSYPLVAEYLRRAENIPLKLQWHHAHKPPAISFDTLEKYTSRIASVDMSVPANFVYEFTLLFIRPWLKLEYLSLQSTYDPSRPLQVPVVDFRSFDQRPPQNLRFLRLDGVAPGSWNHHPSVYRGLRALHLLHHYDGDLAPSMDQFLRVLESCAVLEDLKMVASGPRLPLNASCYPKVLRKVTMERLSTLVLACLRGGDVAFLLAHLIIPESTHVHLHQIATFTFQSTSGIACCLPPDHSGLRFLDGMSRVEVKMDKDGVILRAFHEPHEERTEPCLRIVVRDYQKEFSGIAVSSTLFQLGSTFQHSPLTTLSLTLPLFLVKSLDSWRRILSSLSTVTTLIVQLTPNDYTVALKMFLEALTIFPTPSVTVLPKLTSLHLLQLPRTELMASKEHIKQCAGSRRAAMGGCSAFRLVINGSVRRLS</sequence>
<dbReference type="Gene3D" id="1.20.1280.50">
    <property type="match status" value="1"/>
</dbReference>
<dbReference type="InterPro" id="IPR036047">
    <property type="entry name" value="F-box-like_dom_sf"/>
</dbReference>
<dbReference type="Pfam" id="PF12937">
    <property type="entry name" value="F-box-like"/>
    <property type="match status" value="1"/>
</dbReference>
<keyword evidence="3" id="KW-1185">Reference proteome</keyword>